<dbReference type="SUPFAM" id="SSF68906">
    <property type="entry name" value="SAP domain"/>
    <property type="match status" value="1"/>
</dbReference>
<evidence type="ECO:0000259" key="2">
    <source>
        <dbReference type="PROSITE" id="PS50800"/>
    </source>
</evidence>
<organism evidence="3 4">
    <name type="scientific">Cetraspora pellucida</name>
    <dbReference type="NCBI Taxonomy" id="1433469"/>
    <lineage>
        <taxon>Eukaryota</taxon>
        <taxon>Fungi</taxon>
        <taxon>Fungi incertae sedis</taxon>
        <taxon>Mucoromycota</taxon>
        <taxon>Glomeromycotina</taxon>
        <taxon>Glomeromycetes</taxon>
        <taxon>Diversisporales</taxon>
        <taxon>Gigasporaceae</taxon>
        <taxon>Cetraspora</taxon>
    </lineage>
</organism>
<reference evidence="3" key="1">
    <citation type="submission" date="2021-06" db="EMBL/GenBank/DDBJ databases">
        <authorList>
            <person name="Kallberg Y."/>
            <person name="Tangrot J."/>
            <person name="Rosling A."/>
        </authorList>
    </citation>
    <scope>NUCLEOTIDE SEQUENCE</scope>
    <source>
        <strain evidence="3">FL966</strain>
    </source>
</reference>
<evidence type="ECO:0000256" key="1">
    <source>
        <dbReference type="SAM" id="MobiDB-lite"/>
    </source>
</evidence>
<comment type="caution">
    <text evidence="3">The sequence shown here is derived from an EMBL/GenBank/DDBJ whole genome shotgun (WGS) entry which is preliminary data.</text>
</comment>
<dbReference type="Proteomes" id="UP000789759">
    <property type="component" value="Unassembled WGS sequence"/>
</dbReference>
<protein>
    <submittedName>
        <fullName evidence="3">13701_t:CDS:1</fullName>
    </submittedName>
</protein>
<accession>A0A9N8VT47</accession>
<dbReference type="EMBL" id="CAJVQA010000229">
    <property type="protein sequence ID" value="CAG8463413.1"/>
    <property type="molecule type" value="Genomic_DNA"/>
</dbReference>
<feature type="domain" description="SAP" evidence="2">
    <location>
        <begin position="29"/>
        <end position="63"/>
    </location>
</feature>
<evidence type="ECO:0000313" key="4">
    <source>
        <dbReference type="Proteomes" id="UP000789759"/>
    </source>
</evidence>
<feature type="region of interest" description="Disordered" evidence="1">
    <location>
        <begin position="1"/>
        <end position="20"/>
    </location>
</feature>
<dbReference type="Gene3D" id="1.10.720.30">
    <property type="entry name" value="SAP domain"/>
    <property type="match status" value="1"/>
</dbReference>
<proteinExistence type="predicted"/>
<dbReference type="InterPro" id="IPR036361">
    <property type="entry name" value="SAP_dom_sf"/>
</dbReference>
<name>A0A9N8VT47_9GLOM</name>
<dbReference type="PROSITE" id="PS50800">
    <property type="entry name" value="SAP"/>
    <property type="match status" value="1"/>
</dbReference>
<dbReference type="OrthoDB" id="2427271at2759"/>
<dbReference type="Pfam" id="PF02037">
    <property type="entry name" value="SAP"/>
    <property type="match status" value="1"/>
</dbReference>
<dbReference type="AlphaFoldDB" id="A0A9N8VT47"/>
<dbReference type="InterPro" id="IPR003034">
    <property type="entry name" value="SAP_dom"/>
</dbReference>
<keyword evidence="4" id="KW-1185">Reference proteome</keyword>
<evidence type="ECO:0000313" key="3">
    <source>
        <dbReference type="EMBL" id="CAG8463413.1"/>
    </source>
</evidence>
<sequence length="281" mass="31944">MAPGKILKQTSELPEAGDEIESHRSDVCRSHMFVETLKNLCARLNLSTEGNKADLIERLTCVDDLTQPPLDLLSGSEENIGSGVFVGTHCEEENQKDSLFEETPFFDTSPRPVVEESHVKKTKKVEKESKDVTVMKALLREIKYLREDVNMISERVEASNMRAEIHKNWPEVKFERSRDQFEYNALCVIGHDLDLALSASSGEEAIQHIENARAKTLDRIVVLNVARKYGWKVAVELPQSKHEGLSAYGETIEQARQAASIKQGKRKYVNDRQFFRGKREK</sequence>
<gene>
    <name evidence="3" type="ORF">CPELLU_LOCUS730</name>
</gene>